<reference evidence="2 3" key="1">
    <citation type="submission" date="2020-04" db="EMBL/GenBank/DDBJ databases">
        <title>MicrobeNet Type strains.</title>
        <authorList>
            <person name="Nicholson A.C."/>
        </authorList>
    </citation>
    <scope>NUCLEOTIDE SEQUENCE [LARGE SCALE GENOMIC DNA]</scope>
    <source>
        <strain evidence="2 3">DSM 44960</strain>
    </source>
</reference>
<dbReference type="GO" id="GO:0005886">
    <property type="term" value="C:plasma membrane"/>
    <property type="evidence" value="ECO:0007669"/>
    <property type="project" value="TreeGrafter"/>
</dbReference>
<dbReference type="PANTHER" id="PTHR32309:SF13">
    <property type="entry name" value="FERRIC ENTEROBACTIN TRANSPORT PROTEIN FEPE"/>
    <property type="match status" value="1"/>
</dbReference>
<organism evidence="2 3">
    <name type="scientific">Nocardia coubleae</name>
    <dbReference type="NCBI Taxonomy" id="356147"/>
    <lineage>
        <taxon>Bacteria</taxon>
        <taxon>Bacillati</taxon>
        <taxon>Actinomycetota</taxon>
        <taxon>Actinomycetes</taxon>
        <taxon>Mycobacteriales</taxon>
        <taxon>Nocardiaceae</taxon>
        <taxon>Nocardia</taxon>
    </lineage>
</organism>
<gene>
    <name evidence="2" type="ORF">HGA10_09320</name>
</gene>
<dbReference type="Proteomes" id="UP000572007">
    <property type="component" value="Unassembled WGS sequence"/>
</dbReference>
<proteinExistence type="predicted"/>
<evidence type="ECO:0000313" key="2">
    <source>
        <dbReference type="EMBL" id="NKX87509.1"/>
    </source>
</evidence>
<keyword evidence="3" id="KW-1185">Reference proteome</keyword>
<dbReference type="PANTHER" id="PTHR32309">
    <property type="entry name" value="TYROSINE-PROTEIN KINASE"/>
    <property type="match status" value="1"/>
</dbReference>
<dbReference type="RefSeq" id="WP_067643673.1">
    <property type="nucleotide sequence ID" value="NZ_JAAXOM010000002.1"/>
</dbReference>
<evidence type="ECO:0000256" key="1">
    <source>
        <dbReference type="SAM" id="MobiDB-lite"/>
    </source>
</evidence>
<sequence>MNPSFFTLLRMRWQLVTTLLLLAILMGVGVTLQTTPRFVSTARIFLATPSWNGATRNSAEASPFRGDDFARSRARSYVRMAGDVDLARRVVTKLGADRSPEALAGAVTAHLIPDTVLIDVSVADVSAPEAQRLADGVAAELAAQILALETPSGSRIPTVEPVITQTADLPEHPSEPDVWNNLALAAGLGLLAGVTGAVLVPQRPGSARSDRGPGKTVRERSFR</sequence>
<feature type="compositionally biased region" description="Basic and acidic residues" evidence="1">
    <location>
        <begin position="208"/>
        <end position="223"/>
    </location>
</feature>
<feature type="region of interest" description="Disordered" evidence="1">
    <location>
        <begin position="201"/>
        <end position="223"/>
    </location>
</feature>
<evidence type="ECO:0008006" key="4">
    <source>
        <dbReference type="Google" id="ProtNLM"/>
    </source>
</evidence>
<dbReference type="EMBL" id="JAAXOM010000002">
    <property type="protein sequence ID" value="NKX87509.1"/>
    <property type="molecule type" value="Genomic_DNA"/>
</dbReference>
<name>A0A846W2U6_9NOCA</name>
<accession>A0A846W2U6</accession>
<dbReference type="AlphaFoldDB" id="A0A846W2U6"/>
<protein>
    <recommendedName>
        <fullName evidence="4">Capsular polysaccharide biosynthesis protein</fullName>
    </recommendedName>
</protein>
<dbReference type="InterPro" id="IPR050445">
    <property type="entry name" value="Bact_polysacc_biosynth/exp"/>
</dbReference>
<dbReference type="GO" id="GO:0004713">
    <property type="term" value="F:protein tyrosine kinase activity"/>
    <property type="evidence" value="ECO:0007669"/>
    <property type="project" value="TreeGrafter"/>
</dbReference>
<evidence type="ECO:0000313" key="3">
    <source>
        <dbReference type="Proteomes" id="UP000572007"/>
    </source>
</evidence>
<comment type="caution">
    <text evidence="2">The sequence shown here is derived from an EMBL/GenBank/DDBJ whole genome shotgun (WGS) entry which is preliminary data.</text>
</comment>